<gene>
    <name evidence="7" type="ORF">B0I29_108177</name>
</gene>
<dbReference type="InterPro" id="IPR006140">
    <property type="entry name" value="D-isomer_DH_NAD-bd"/>
</dbReference>
<dbReference type="CDD" id="cd12167">
    <property type="entry name" value="2-Hacid_dh_8"/>
    <property type="match status" value="1"/>
</dbReference>
<dbReference type="GO" id="GO:0051287">
    <property type="term" value="F:NAD binding"/>
    <property type="evidence" value="ECO:0007669"/>
    <property type="project" value="InterPro"/>
</dbReference>
<name>A0A327ZA96_9ACTN</name>
<comment type="similarity">
    <text evidence="1 4">Belongs to the D-isomer specific 2-hydroxyacid dehydrogenase family.</text>
</comment>
<dbReference type="GO" id="GO:0005829">
    <property type="term" value="C:cytosol"/>
    <property type="evidence" value="ECO:0007669"/>
    <property type="project" value="TreeGrafter"/>
</dbReference>
<evidence type="ECO:0000259" key="5">
    <source>
        <dbReference type="Pfam" id="PF00389"/>
    </source>
</evidence>
<dbReference type="SUPFAM" id="SSF52283">
    <property type="entry name" value="Formate/glycerate dehydrogenase catalytic domain-like"/>
    <property type="match status" value="1"/>
</dbReference>
<evidence type="ECO:0000256" key="1">
    <source>
        <dbReference type="ARBA" id="ARBA00005854"/>
    </source>
</evidence>
<dbReference type="InterPro" id="IPR050223">
    <property type="entry name" value="D-isomer_2-hydroxyacid_DH"/>
</dbReference>
<dbReference type="Pfam" id="PF00389">
    <property type="entry name" value="2-Hacid_dh"/>
    <property type="match status" value="1"/>
</dbReference>
<dbReference type="AlphaFoldDB" id="A0A327ZA96"/>
<evidence type="ECO:0000256" key="2">
    <source>
        <dbReference type="ARBA" id="ARBA00023002"/>
    </source>
</evidence>
<dbReference type="Proteomes" id="UP000249341">
    <property type="component" value="Unassembled WGS sequence"/>
</dbReference>
<dbReference type="EMBL" id="QLMJ01000008">
    <property type="protein sequence ID" value="RAK36587.1"/>
    <property type="molecule type" value="Genomic_DNA"/>
</dbReference>
<feature type="domain" description="D-isomer specific 2-hydroxyacid dehydrogenase NAD-binding" evidence="6">
    <location>
        <begin position="121"/>
        <end position="297"/>
    </location>
</feature>
<dbReference type="PANTHER" id="PTHR10996">
    <property type="entry name" value="2-HYDROXYACID DEHYDROGENASE-RELATED"/>
    <property type="match status" value="1"/>
</dbReference>
<accession>A0A327ZA96</accession>
<sequence>MTRPDTLVLMPAQSWDQQFDQARLDRLRSLARVGDPVWLPDLAAPELTTRLAGVEVLLTGWGTPPLDEAALARLPRLRAVLHCAGTVRTFASTAVWERGILVSSSAEINAEPVAEYTLAAIIMAGKKAPFLAADARLHRTYQAQPHHRGPLSNTGLTIGIVGFSRIGRRVVELVNQVLRDARCLVADPFADPDDVRRCGAEPTELDDMLPQLDILSIHAPELPSTRHMIGATQLAALPDHTTVVNTARGSLIDTTALERECLAGRLHAILDVTDPEPLPAASPLYDLPNVMITPHVAGSAGSEVLRMTDGALDELARFAAGQPLRRPVLLDHLEQTA</sequence>
<evidence type="ECO:0000313" key="8">
    <source>
        <dbReference type="Proteomes" id="UP000249341"/>
    </source>
</evidence>
<evidence type="ECO:0000256" key="4">
    <source>
        <dbReference type="RuleBase" id="RU003719"/>
    </source>
</evidence>
<comment type="caution">
    <text evidence="7">The sequence shown here is derived from an EMBL/GenBank/DDBJ whole genome shotgun (WGS) entry which is preliminary data.</text>
</comment>
<evidence type="ECO:0000256" key="3">
    <source>
        <dbReference type="ARBA" id="ARBA00023027"/>
    </source>
</evidence>
<dbReference type="PANTHER" id="PTHR10996:SF178">
    <property type="entry name" value="2-HYDROXYACID DEHYDROGENASE YGL185C-RELATED"/>
    <property type="match status" value="1"/>
</dbReference>
<dbReference type="InterPro" id="IPR006139">
    <property type="entry name" value="D-isomer_2_OHA_DH_cat_dom"/>
</dbReference>
<dbReference type="GO" id="GO:0016618">
    <property type="term" value="F:hydroxypyruvate reductase [NAD(P)H] activity"/>
    <property type="evidence" value="ECO:0007669"/>
    <property type="project" value="TreeGrafter"/>
</dbReference>
<evidence type="ECO:0000259" key="6">
    <source>
        <dbReference type="Pfam" id="PF02826"/>
    </source>
</evidence>
<feature type="domain" description="D-isomer specific 2-hydroxyacid dehydrogenase catalytic" evidence="5">
    <location>
        <begin position="42"/>
        <end position="328"/>
    </location>
</feature>
<dbReference type="Gene3D" id="3.40.50.720">
    <property type="entry name" value="NAD(P)-binding Rossmann-like Domain"/>
    <property type="match status" value="2"/>
</dbReference>
<keyword evidence="3" id="KW-0520">NAD</keyword>
<protein>
    <submittedName>
        <fullName evidence="7">Phosphoglycerate dehydrogenase-like enzyme</fullName>
    </submittedName>
</protein>
<evidence type="ECO:0000313" key="7">
    <source>
        <dbReference type="EMBL" id="RAK36587.1"/>
    </source>
</evidence>
<dbReference type="GO" id="GO:0030267">
    <property type="term" value="F:glyoxylate reductase (NADPH) activity"/>
    <property type="evidence" value="ECO:0007669"/>
    <property type="project" value="TreeGrafter"/>
</dbReference>
<reference evidence="7 8" key="1">
    <citation type="submission" date="2018-06" db="EMBL/GenBank/DDBJ databases">
        <title>Genomic Encyclopedia of Type Strains, Phase III (KMG-III): the genomes of soil and plant-associated and newly described type strains.</title>
        <authorList>
            <person name="Whitman W."/>
        </authorList>
    </citation>
    <scope>NUCLEOTIDE SEQUENCE [LARGE SCALE GENOMIC DNA]</scope>
    <source>
        <strain evidence="7 8">CGMCC 4.7090</strain>
    </source>
</reference>
<proteinExistence type="inferred from homology"/>
<keyword evidence="2 4" id="KW-0560">Oxidoreductase</keyword>
<dbReference type="Pfam" id="PF02826">
    <property type="entry name" value="2-Hacid_dh_C"/>
    <property type="match status" value="1"/>
</dbReference>
<organism evidence="7 8">
    <name type="scientific">Actinoplanes lutulentus</name>
    <dbReference type="NCBI Taxonomy" id="1287878"/>
    <lineage>
        <taxon>Bacteria</taxon>
        <taxon>Bacillati</taxon>
        <taxon>Actinomycetota</taxon>
        <taxon>Actinomycetes</taxon>
        <taxon>Micromonosporales</taxon>
        <taxon>Micromonosporaceae</taxon>
        <taxon>Actinoplanes</taxon>
    </lineage>
</organism>
<dbReference type="SUPFAM" id="SSF51735">
    <property type="entry name" value="NAD(P)-binding Rossmann-fold domains"/>
    <property type="match status" value="1"/>
</dbReference>
<dbReference type="InterPro" id="IPR036291">
    <property type="entry name" value="NAD(P)-bd_dom_sf"/>
</dbReference>
<keyword evidence="8" id="KW-1185">Reference proteome</keyword>